<evidence type="ECO:0000259" key="2">
    <source>
        <dbReference type="Pfam" id="PF20434"/>
    </source>
</evidence>
<dbReference type="Pfam" id="PF20434">
    <property type="entry name" value="BD-FAE"/>
    <property type="match status" value="1"/>
</dbReference>
<dbReference type="PANTHER" id="PTHR48081">
    <property type="entry name" value="AB HYDROLASE SUPERFAMILY PROTEIN C4A8.06C"/>
    <property type="match status" value="1"/>
</dbReference>
<dbReference type="RefSeq" id="WP_119341303.1">
    <property type="nucleotide sequence ID" value="NZ_BJXL01000017.1"/>
</dbReference>
<accession>A0A511QZ58</accession>
<dbReference type="PANTHER" id="PTHR48081:SF33">
    <property type="entry name" value="KYNURENINE FORMAMIDASE"/>
    <property type="match status" value="1"/>
</dbReference>
<evidence type="ECO:0000313" key="3">
    <source>
        <dbReference type="EMBL" id="GEM82663.1"/>
    </source>
</evidence>
<dbReference type="AlphaFoldDB" id="A0A511QZ58"/>
<comment type="caution">
    <text evidence="3">The sequence shown here is derived from an EMBL/GenBank/DDBJ whole genome shotgun (WGS) entry which is preliminary data.</text>
</comment>
<reference evidence="3 4" key="1">
    <citation type="submission" date="2019-07" db="EMBL/GenBank/DDBJ databases">
        <title>Whole genome shotgun sequence of Meiothermus hypogaeus NBRC 106114.</title>
        <authorList>
            <person name="Hosoyama A."/>
            <person name="Uohara A."/>
            <person name="Ohji S."/>
            <person name="Ichikawa N."/>
        </authorList>
    </citation>
    <scope>NUCLEOTIDE SEQUENCE [LARGE SCALE GENOMIC DNA]</scope>
    <source>
        <strain evidence="3 4">NBRC 106114</strain>
    </source>
</reference>
<dbReference type="Proteomes" id="UP000321197">
    <property type="component" value="Unassembled WGS sequence"/>
</dbReference>
<dbReference type="GO" id="GO:0016787">
    <property type="term" value="F:hydrolase activity"/>
    <property type="evidence" value="ECO:0007669"/>
    <property type="project" value="UniProtKB-KW"/>
</dbReference>
<evidence type="ECO:0000313" key="4">
    <source>
        <dbReference type="Proteomes" id="UP000321197"/>
    </source>
</evidence>
<dbReference type="Gene3D" id="3.40.50.1820">
    <property type="entry name" value="alpha/beta hydrolase"/>
    <property type="match status" value="1"/>
</dbReference>
<dbReference type="InterPro" id="IPR049492">
    <property type="entry name" value="BD-FAE-like_dom"/>
</dbReference>
<gene>
    <name evidence="3" type="ORF">MHY01S_08290</name>
</gene>
<dbReference type="InterPro" id="IPR029058">
    <property type="entry name" value="AB_hydrolase_fold"/>
</dbReference>
<keyword evidence="1 3" id="KW-0378">Hydrolase</keyword>
<feature type="domain" description="BD-FAE-like" evidence="2">
    <location>
        <begin position="63"/>
        <end position="155"/>
    </location>
</feature>
<organism evidence="3 4">
    <name type="scientific">Meiothermus hypogaeus NBRC 106114</name>
    <dbReference type="NCBI Taxonomy" id="1227553"/>
    <lineage>
        <taxon>Bacteria</taxon>
        <taxon>Thermotogati</taxon>
        <taxon>Deinococcota</taxon>
        <taxon>Deinococci</taxon>
        <taxon>Thermales</taxon>
        <taxon>Thermaceae</taxon>
        <taxon>Meiothermus</taxon>
    </lineage>
</organism>
<dbReference type="EMBL" id="BJXL01000017">
    <property type="protein sequence ID" value="GEM82663.1"/>
    <property type="molecule type" value="Genomic_DNA"/>
</dbReference>
<sequence>MSTPSWHELEYSPRLSVPDAALYFRRWAEESSAARQALEHHANLAYGDGPKETLDLFPTPNSHYLLVFIHGGYWRAFDKDDFSWLAPPLVEAGISVAVLNYALCPAVTIAEITEQCRRAVAWLYREAPRYGVSPQMLLSGHSAGGHLTAEMFATRWEEYDLPARAIVGGIAISGLFDLEPLLQVSINTDLRLDLQSARASSPIYKPPTLQAPLVLAVGALESSEFHRQSQLLHQAWPHNCPEVISLAGLHHFNAPEVLADLGSPVWKPFLR</sequence>
<protein>
    <submittedName>
        <fullName evidence="3">Alpha/beta hydrolase</fullName>
    </submittedName>
</protein>
<evidence type="ECO:0000256" key="1">
    <source>
        <dbReference type="ARBA" id="ARBA00022801"/>
    </source>
</evidence>
<dbReference type="OrthoDB" id="24847at2"/>
<name>A0A511QZ58_9DEIN</name>
<dbReference type="InterPro" id="IPR050300">
    <property type="entry name" value="GDXG_lipolytic_enzyme"/>
</dbReference>
<dbReference type="SUPFAM" id="SSF53474">
    <property type="entry name" value="alpha/beta-Hydrolases"/>
    <property type="match status" value="1"/>
</dbReference>
<proteinExistence type="predicted"/>